<dbReference type="GO" id="GO:0034440">
    <property type="term" value="P:lipid oxidation"/>
    <property type="evidence" value="ECO:0007669"/>
    <property type="project" value="InterPro"/>
</dbReference>
<dbReference type="InterPro" id="IPR036226">
    <property type="entry name" value="LipOase_C_sf"/>
</dbReference>
<evidence type="ECO:0000256" key="2">
    <source>
        <dbReference type="ARBA" id="ARBA00022964"/>
    </source>
</evidence>
<dbReference type="SUPFAM" id="SSF48484">
    <property type="entry name" value="Lipoxigenase"/>
    <property type="match status" value="1"/>
</dbReference>
<dbReference type="EMBL" id="JAUJYO010000016">
    <property type="protein sequence ID" value="KAK1293887.1"/>
    <property type="molecule type" value="Genomic_DNA"/>
</dbReference>
<dbReference type="GO" id="GO:0016702">
    <property type="term" value="F:oxidoreductase activity, acting on single donors with incorporation of molecular oxygen, incorporation of two atoms of oxygen"/>
    <property type="evidence" value="ECO:0007669"/>
    <property type="project" value="InterPro"/>
</dbReference>
<dbReference type="PROSITE" id="PS51393">
    <property type="entry name" value="LIPOXYGENASE_3"/>
    <property type="match status" value="1"/>
</dbReference>
<keyword evidence="1" id="KW-0479">Metal-binding</keyword>
<protein>
    <recommendedName>
        <fullName evidence="5">Lipoxygenase domain-containing protein</fullName>
    </recommendedName>
</protein>
<sequence length="145" mass="16017">MEINAVARQSLINGGGIIESCFSPGKYSLEISSAAYKSSWRFDMEALPADLIRRGVAVEDPSQPCGIRLVIEDYPYAANGLLVWSAIQDWVTSYVSRFYPDSDTQSQQTPNSIHGGQNSKNQATRTRQTSRGGPNSTRQPIWLAF</sequence>
<name>A0AAV9D0T7_ACOCL</name>
<gene>
    <name evidence="6" type="ORF">QJS10_CPA16g00205</name>
</gene>
<dbReference type="PANTHER" id="PTHR11771">
    <property type="entry name" value="LIPOXYGENASE"/>
    <property type="match status" value="1"/>
</dbReference>
<proteinExistence type="predicted"/>
<dbReference type="AlphaFoldDB" id="A0AAV9D0T7"/>
<dbReference type="Pfam" id="PF00305">
    <property type="entry name" value="Lipoxygenase"/>
    <property type="match status" value="1"/>
</dbReference>
<evidence type="ECO:0000259" key="5">
    <source>
        <dbReference type="PROSITE" id="PS51393"/>
    </source>
</evidence>
<keyword evidence="2" id="KW-0223">Dioxygenase</keyword>
<feature type="domain" description="Lipoxygenase" evidence="5">
    <location>
        <begin position="1"/>
        <end position="145"/>
    </location>
</feature>
<evidence type="ECO:0000313" key="7">
    <source>
        <dbReference type="Proteomes" id="UP001180020"/>
    </source>
</evidence>
<evidence type="ECO:0000256" key="4">
    <source>
        <dbReference type="SAM" id="MobiDB-lite"/>
    </source>
</evidence>
<keyword evidence="3" id="KW-0560">Oxidoreductase</keyword>
<reference evidence="6" key="2">
    <citation type="submission" date="2023-06" db="EMBL/GenBank/DDBJ databases">
        <authorList>
            <person name="Ma L."/>
            <person name="Liu K.-W."/>
            <person name="Li Z."/>
            <person name="Hsiao Y.-Y."/>
            <person name="Qi Y."/>
            <person name="Fu T."/>
            <person name="Tang G."/>
            <person name="Zhang D."/>
            <person name="Sun W.-H."/>
            <person name="Liu D.-K."/>
            <person name="Li Y."/>
            <person name="Chen G.-Z."/>
            <person name="Liu X.-D."/>
            <person name="Liao X.-Y."/>
            <person name="Jiang Y.-T."/>
            <person name="Yu X."/>
            <person name="Hao Y."/>
            <person name="Huang J."/>
            <person name="Zhao X.-W."/>
            <person name="Ke S."/>
            <person name="Chen Y.-Y."/>
            <person name="Wu W.-L."/>
            <person name="Hsu J.-L."/>
            <person name="Lin Y.-F."/>
            <person name="Huang M.-D."/>
            <person name="Li C.-Y."/>
            <person name="Huang L."/>
            <person name="Wang Z.-W."/>
            <person name="Zhao X."/>
            <person name="Zhong W.-Y."/>
            <person name="Peng D.-H."/>
            <person name="Ahmad S."/>
            <person name="Lan S."/>
            <person name="Zhang J.-S."/>
            <person name="Tsai W.-C."/>
            <person name="Van De Peer Y."/>
            <person name="Liu Z.-J."/>
        </authorList>
    </citation>
    <scope>NUCLEOTIDE SEQUENCE</scope>
    <source>
        <strain evidence="6">CP</strain>
        <tissue evidence="6">Leaves</tissue>
    </source>
</reference>
<dbReference type="Proteomes" id="UP001180020">
    <property type="component" value="Unassembled WGS sequence"/>
</dbReference>
<dbReference type="Gene3D" id="1.20.245.10">
    <property type="entry name" value="Lipoxygenase-1, Domain 5"/>
    <property type="match status" value="1"/>
</dbReference>
<dbReference type="GO" id="GO:0046872">
    <property type="term" value="F:metal ion binding"/>
    <property type="evidence" value="ECO:0007669"/>
    <property type="project" value="UniProtKB-KW"/>
</dbReference>
<dbReference type="InterPro" id="IPR000907">
    <property type="entry name" value="LipOase"/>
</dbReference>
<keyword evidence="7" id="KW-1185">Reference proteome</keyword>
<organism evidence="6 7">
    <name type="scientific">Acorus calamus</name>
    <name type="common">Sweet flag</name>
    <dbReference type="NCBI Taxonomy" id="4465"/>
    <lineage>
        <taxon>Eukaryota</taxon>
        <taxon>Viridiplantae</taxon>
        <taxon>Streptophyta</taxon>
        <taxon>Embryophyta</taxon>
        <taxon>Tracheophyta</taxon>
        <taxon>Spermatophyta</taxon>
        <taxon>Magnoliopsida</taxon>
        <taxon>Liliopsida</taxon>
        <taxon>Acoraceae</taxon>
        <taxon>Acorus</taxon>
    </lineage>
</organism>
<evidence type="ECO:0000256" key="3">
    <source>
        <dbReference type="ARBA" id="ARBA00023002"/>
    </source>
</evidence>
<accession>A0AAV9D0T7</accession>
<evidence type="ECO:0000256" key="1">
    <source>
        <dbReference type="ARBA" id="ARBA00022723"/>
    </source>
</evidence>
<reference evidence="6" key="1">
    <citation type="journal article" date="2023" name="Nat. Commun.">
        <title>Diploid and tetraploid genomes of Acorus and the evolution of monocots.</title>
        <authorList>
            <person name="Ma L."/>
            <person name="Liu K.W."/>
            <person name="Li Z."/>
            <person name="Hsiao Y.Y."/>
            <person name="Qi Y."/>
            <person name="Fu T."/>
            <person name="Tang G.D."/>
            <person name="Zhang D."/>
            <person name="Sun W.H."/>
            <person name="Liu D.K."/>
            <person name="Li Y."/>
            <person name="Chen G.Z."/>
            <person name="Liu X.D."/>
            <person name="Liao X.Y."/>
            <person name="Jiang Y.T."/>
            <person name="Yu X."/>
            <person name="Hao Y."/>
            <person name="Huang J."/>
            <person name="Zhao X.W."/>
            <person name="Ke S."/>
            <person name="Chen Y.Y."/>
            <person name="Wu W.L."/>
            <person name="Hsu J.L."/>
            <person name="Lin Y.F."/>
            <person name="Huang M.D."/>
            <person name="Li C.Y."/>
            <person name="Huang L."/>
            <person name="Wang Z.W."/>
            <person name="Zhao X."/>
            <person name="Zhong W.Y."/>
            <person name="Peng D.H."/>
            <person name="Ahmad S."/>
            <person name="Lan S."/>
            <person name="Zhang J.S."/>
            <person name="Tsai W.C."/>
            <person name="Van de Peer Y."/>
            <person name="Liu Z.J."/>
        </authorList>
    </citation>
    <scope>NUCLEOTIDE SEQUENCE</scope>
    <source>
        <strain evidence="6">CP</strain>
    </source>
</reference>
<evidence type="ECO:0000313" key="6">
    <source>
        <dbReference type="EMBL" id="KAK1293887.1"/>
    </source>
</evidence>
<comment type="caution">
    <text evidence="6">The sequence shown here is derived from an EMBL/GenBank/DDBJ whole genome shotgun (WGS) entry which is preliminary data.</text>
</comment>
<feature type="region of interest" description="Disordered" evidence="4">
    <location>
        <begin position="102"/>
        <end position="139"/>
    </location>
</feature>
<dbReference type="InterPro" id="IPR013819">
    <property type="entry name" value="LipOase_C"/>
</dbReference>